<dbReference type="PANTHER" id="PTHR43791:SF59">
    <property type="entry name" value="TRANSPORTER, PUTATIVE (AFU_ORTHOLOGUE AFUA_1G06550)-RELATED"/>
    <property type="match status" value="1"/>
</dbReference>
<evidence type="ECO:0000256" key="6">
    <source>
        <dbReference type="ARBA" id="ARBA00037968"/>
    </source>
</evidence>
<evidence type="ECO:0000256" key="1">
    <source>
        <dbReference type="ARBA" id="ARBA00004141"/>
    </source>
</evidence>
<feature type="transmembrane region" description="Helical" evidence="8">
    <location>
        <begin position="406"/>
        <end position="426"/>
    </location>
</feature>
<dbReference type="GO" id="GO:0016020">
    <property type="term" value="C:membrane"/>
    <property type="evidence" value="ECO:0007669"/>
    <property type="project" value="UniProtKB-SubCell"/>
</dbReference>
<evidence type="ECO:0000259" key="9">
    <source>
        <dbReference type="PROSITE" id="PS50850"/>
    </source>
</evidence>
<feature type="transmembrane region" description="Helical" evidence="8">
    <location>
        <begin position="213"/>
        <end position="232"/>
    </location>
</feature>
<accession>A0A8S0VYX1</accession>
<dbReference type="Pfam" id="PF07690">
    <property type="entry name" value="MFS_1"/>
    <property type="match status" value="1"/>
</dbReference>
<evidence type="ECO:0000256" key="7">
    <source>
        <dbReference type="SAM" id="MobiDB-lite"/>
    </source>
</evidence>
<keyword evidence="2" id="KW-0813">Transport</keyword>
<keyword evidence="5 8" id="KW-0472">Membrane</keyword>
<feature type="transmembrane region" description="Helical" evidence="8">
    <location>
        <begin position="244"/>
        <end position="264"/>
    </location>
</feature>
<feature type="domain" description="Major facilitator superfamily (MFS) profile" evidence="9">
    <location>
        <begin position="84"/>
        <end position="497"/>
    </location>
</feature>
<evidence type="ECO:0000256" key="5">
    <source>
        <dbReference type="ARBA" id="ARBA00023136"/>
    </source>
</evidence>
<evidence type="ECO:0000313" key="11">
    <source>
        <dbReference type="Proteomes" id="UP000467700"/>
    </source>
</evidence>
<dbReference type="FunFam" id="1.20.1250.20:FF:000064">
    <property type="entry name" value="MFS allantoate transporter"/>
    <property type="match status" value="1"/>
</dbReference>
<feature type="transmembrane region" description="Helical" evidence="8">
    <location>
        <begin position="123"/>
        <end position="144"/>
    </location>
</feature>
<comment type="subcellular location">
    <subcellularLocation>
        <location evidence="1">Membrane</location>
        <topology evidence="1">Multi-pass membrane protein</topology>
    </subcellularLocation>
</comment>
<comment type="similarity">
    <text evidence="6">Belongs to the major facilitator superfamily. Allantoate permease family.</text>
</comment>
<name>A0A8S0VYX1_CYCAE</name>
<reference evidence="10 11" key="1">
    <citation type="submission" date="2020-01" db="EMBL/GenBank/DDBJ databases">
        <authorList>
            <person name="Gupta K D."/>
        </authorList>
    </citation>
    <scope>NUCLEOTIDE SEQUENCE [LARGE SCALE GENOMIC DNA]</scope>
</reference>
<proteinExistence type="inferred from homology"/>
<feature type="transmembrane region" description="Helical" evidence="8">
    <location>
        <begin position="176"/>
        <end position="201"/>
    </location>
</feature>
<dbReference type="SUPFAM" id="SSF103473">
    <property type="entry name" value="MFS general substrate transporter"/>
    <property type="match status" value="1"/>
</dbReference>
<dbReference type="OrthoDB" id="6730379at2759"/>
<dbReference type="PROSITE" id="PS50850">
    <property type="entry name" value="MFS"/>
    <property type="match status" value="1"/>
</dbReference>
<comment type="caution">
    <text evidence="10">The sequence shown here is derived from an EMBL/GenBank/DDBJ whole genome shotgun (WGS) entry which is preliminary data.</text>
</comment>
<keyword evidence="11" id="KW-1185">Reference proteome</keyword>
<dbReference type="EMBL" id="CACVBS010000060">
    <property type="protein sequence ID" value="CAA7267484.1"/>
    <property type="molecule type" value="Genomic_DNA"/>
</dbReference>
<protein>
    <recommendedName>
        <fullName evidence="9">Major facilitator superfamily (MFS) profile domain-containing protein</fullName>
    </recommendedName>
</protein>
<dbReference type="Gene3D" id="1.20.1250.20">
    <property type="entry name" value="MFS general substrate transporter like domains"/>
    <property type="match status" value="2"/>
</dbReference>
<evidence type="ECO:0000256" key="8">
    <source>
        <dbReference type="SAM" id="Phobius"/>
    </source>
</evidence>
<organism evidence="10 11">
    <name type="scientific">Cyclocybe aegerita</name>
    <name type="common">Black poplar mushroom</name>
    <name type="synonym">Agrocybe aegerita</name>
    <dbReference type="NCBI Taxonomy" id="1973307"/>
    <lineage>
        <taxon>Eukaryota</taxon>
        <taxon>Fungi</taxon>
        <taxon>Dikarya</taxon>
        <taxon>Basidiomycota</taxon>
        <taxon>Agaricomycotina</taxon>
        <taxon>Agaricomycetes</taxon>
        <taxon>Agaricomycetidae</taxon>
        <taxon>Agaricales</taxon>
        <taxon>Agaricineae</taxon>
        <taxon>Bolbitiaceae</taxon>
        <taxon>Cyclocybe</taxon>
    </lineage>
</organism>
<feature type="transmembrane region" description="Helical" evidence="8">
    <location>
        <begin position="349"/>
        <end position="369"/>
    </location>
</feature>
<dbReference type="InterPro" id="IPR011701">
    <property type="entry name" value="MFS"/>
</dbReference>
<keyword evidence="3 8" id="KW-0812">Transmembrane</keyword>
<dbReference type="GO" id="GO:0022857">
    <property type="term" value="F:transmembrane transporter activity"/>
    <property type="evidence" value="ECO:0007669"/>
    <property type="project" value="InterPro"/>
</dbReference>
<dbReference type="AlphaFoldDB" id="A0A8S0VYX1"/>
<dbReference type="InterPro" id="IPR036259">
    <property type="entry name" value="MFS_trans_sf"/>
</dbReference>
<evidence type="ECO:0000256" key="3">
    <source>
        <dbReference type="ARBA" id="ARBA00022692"/>
    </source>
</evidence>
<evidence type="ECO:0000256" key="2">
    <source>
        <dbReference type="ARBA" id="ARBA00022448"/>
    </source>
</evidence>
<dbReference type="InterPro" id="IPR020846">
    <property type="entry name" value="MFS_dom"/>
</dbReference>
<feature type="transmembrane region" description="Helical" evidence="8">
    <location>
        <begin position="151"/>
        <end position="170"/>
    </location>
</feature>
<dbReference type="Proteomes" id="UP000467700">
    <property type="component" value="Unassembled WGS sequence"/>
</dbReference>
<keyword evidence="4 8" id="KW-1133">Transmembrane helix</keyword>
<evidence type="ECO:0000313" key="10">
    <source>
        <dbReference type="EMBL" id="CAA7267484.1"/>
    </source>
</evidence>
<gene>
    <name evidence="10" type="ORF">AAE3_LOCUS9742</name>
</gene>
<sequence>MFRKNLAGGKPDTDVPVDSLPRSQVNSSSDMDKEKQVSNSPTTPRPGVGKHDEALDLVSSYEGCSIHISPEENARLLRKIDRNLMPIMFIIYFLQLADKQILSFASVFGISSDTDLVGEDYSILGSMLYIAQVVAQPISAYILVRLRLSKYIPAIVTCWGATLACMAAAHNFRGLLAARFFLGACEASITPAFILITQFWYRRHEQGIRLAIWYSNYGWVNIFGSLIVYGLGHIKSNALHSYQIMFLLLGVITCLVGLLSFFIFPDNPVHCKFLTKEEKFMAIERLRTNQQGVETKEFKVSQVIEMLCDFKSWCWMLLAVALNIPGGSILAFGPLIISGFGFDGYNVTLLLIPYGAMQIISLFIGFWASKRFGVKAPVILGCLLPAVAACVVLLRVGRDKKDQPALVAAFYMLGLYNAASPTLLNWQASNVAGHTKKTTSTALVTAGVIGGNIIGPLLFSPKDKPYYHRGIVAVLCCYAASAVIVCITVAYLWHLNEWNRKRRLARGEAGKIVDYSMLSVEEAEKARQDQDASGASARGIGNHAFEDLTDLQNDEFILAEHRYKIRRVNTERY</sequence>
<feature type="transmembrane region" description="Helical" evidence="8">
    <location>
        <begin position="376"/>
        <end position="394"/>
    </location>
</feature>
<dbReference type="PANTHER" id="PTHR43791">
    <property type="entry name" value="PERMEASE-RELATED"/>
    <property type="match status" value="1"/>
</dbReference>
<feature type="transmembrane region" description="Helical" evidence="8">
    <location>
        <begin position="471"/>
        <end position="493"/>
    </location>
</feature>
<feature type="transmembrane region" description="Helical" evidence="8">
    <location>
        <begin position="87"/>
        <end position="111"/>
    </location>
</feature>
<evidence type="ECO:0000256" key="4">
    <source>
        <dbReference type="ARBA" id="ARBA00022989"/>
    </source>
</evidence>
<feature type="region of interest" description="Disordered" evidence="7">
    <location>
        <begin position="1"/>
        <end position="51"/>
    </location>
</feature>
<feature type="transmembrane region" description="Helical" evidence="8">
    <location>
        <begin position="313"/>
        <end position="337"/>
    </location>
</feature>
<feature type="transmembrane region" description="Helical" evidence="8">
    <location>
        <begin position="438"/>
        <end position="459"/>
    </location>
</feature>